<dbReference type="Pfam" id="PF08449">
    <property type="entry name" value="UAA"/>
    <property type="match status" value="1"/>
</dbReference>
<feature type="transmembrane region" description="Helical" evidence="8">
    <location>
        <begin position="61"/>
        <end position="79"/>
    </location>
</feature>
<dbReference type="GO" id="GO:0000139">
    <property type="term" value="C:Golgi membrane"/>
    <property type="evidence" value="ECO:0007669"/>
    <property type="project" value="TreeGrafter"/>
</dbReference>
<feature type="transmembrane region" description="Helical" evidence="8">
    <location>
        <begin position="334"/>
        <end position="352"/>
    </location>
</feature>
<feature type="transmembrane region" description="Helical" evidence="8">
    <location>
        <begin position="180"/>
        <end position="199"/>
    </location>
</feature>
<dbReference type="OrthoDB" id="438495at2759"/>
<feature type="transmembrane region" description="Helical" evidence="8">
    <location>
        <begin position="128"/>
        <end position="150"/>
    </location>
</feature>
<dbReference type="AlphaFoldDB" id="A0A8S9YPG6"/>
<proteinExistence type="inferred from homology"/>
<sequence length="383" mass="42949">MVKLPISQMKREEVAVMHGQTVLPQHASASVSHMHIYSTDSKQLADVLICGFNLSTLPRNTMFTICVIGIFIVYVSYGALQETIFHKNDMRTHSTYLTLYQFAIYSLLSYFELWAVGVPLKSRVGLRFYCLLAFLTLGTIAFSNASVSYLNYPTQVIFKSCKMIPVLIGGVLVHKKGYTFLEIAAVLLMTSGLICFTMVDVTVQPSFTAIGLILVSLALCCDGALGNFQELVMRKLKCSNTEILFYSYMIGFCFMFSGLLLTGMLVPSIRYFAEHPMETYGYGLVFSVCGYFGVHFVLCLVHSHGALTAVTVTTFRKAVSIVLSFILFEKPFSMGYVWSGLLVVLGLYLNLYHKNRQSWNRFIVHQFQKLGLLKTPLPTILPL</sequence>
<feature type="transmembrane region" description="Helical" evidence="8">
    <location>
        <begin position="307"/>
        <end position="328"/>
    </location>
</feature>
<dbReference type="Proteomes" id="UP000822476">
    <property type="component" value="Unassembled WGS sequence"/>
</dbReference>
<dbReference type="PANTHER" id="PTHR10778">
    <property type="entry name" value="SOLUTE CARRIER FAMILY 35 MEMBER B"/>
    <property type="match status" value="1"/>
</dbReference>
<keyword evidence="4 8" id="KW-0812">Transmembrane</keyword>
<comment type="similarity">
    <text evidence="2">Belongs to the nucleotide-sugar transporter family. SLC35B subfamily.</text>
</comment>
<reference evidence="9" key="1">
    <citation type="submission" date="2019-07" db="EMBL/GenBank/DDBJ databases">
        <title>Annotation for the trematode Paragonimus miyazaki's.</title>
        <authorList>
            <person name="Choi Y.-J."/>
        </authorList>
    </citation>
    <scope>NUCLEOTIDE SEQUENCE</scope>
    <source>
        <strain evidence="9">Japan</strain>
    </source>
</reference>
<evidence type="ECO:0000256" key="3">
    <source>
        <dbReference type="ARBA" id="ARBA00022448"/>
    </source>
</evidence>
<evidence type="ECO:0000256" key="2">
    <source>
        <dbReference type="ARBA" id="ARBA00010694"/>
    </source>
</evidence>
<comment type="subcellular location">
    <subcellularLocation>
        <location evidence="1">Membrane</location>
        <topology evidence="1">Multi-pass membrane protein</topology>
    </subcellularLocation>
</comment>
<evidence type="ECO:0000256" key="1">
    <source>
        <dbReference type="ARBA" id="ARBA00004141"/>
    </source>
</evidence>
<evidence type="ECO:0000256" key="8">
    <source>
        <dbReference type="SAM" id="Phobius"/>
    </source>
</evidence>
<dbReference type="GO" id="GO:0005789">
    <property type="term" value="C:endoplasmic reticulum membrane"/>
    <property type="evidence" value="ECO:0007669"/>
    <property type="project" value="TreeGrafter"/>
</dbReference>
<keyword evidence="10" id="KW-1185">Reference proteome</keyword>
<dbReference type="GO" id="GO:0046964">
    <property type="term" value="F:3'-phosphoadenosine 5'-phosphosulfate transmembrane transporter activity"/>
    <property type="evidence" value="ECO:0007669"/>
    <property type="project" value="TreeGrafter"/>
</dbReference>
<evidence type="ECO:0000256" key="4">
    <source>
        <dbReference type="ARBA" id="ARBA00022692"/>
    </source>
</evidence>
<comment type="caution">
    <text evidence="9">The sequence shown here is derived from an EMBL/GenBank/DDBJ whole genome shotgun (WGS) entry which is preliminary data.</text>
</comment>
<accession>A0A8S9YPG6</accession>
<feature type="transmembrane region" description="Helical" evidence="8">
    <location>
        <begin position="245"/>
        <end position="267"/>
    </location>
</feature>
<dbReference type="EMBL" id="JTDE01004621">
    <property type="protein sequence ID" value="KAF7254820.1"/>
    <property type="molecule type" value="Genomic_DNA"/>
</dbReference>
<evidence type="ECO:0000313" key="9">
    <source>
        <dbReference type="EMBL" id="KAF7254820.1"/>
    </source>
</evidence>
<feature type="transmembrane region" description="Helical" evidence="8">
    <location>
        <begin position="156"/>
        <end position="173"/>
    </location>
</feature>
<dbReference type="PANTHER" id="PTHR10778:SF8">
    <property type="entry name" value="ADENOSINE 3'-PHOSPHO 5'-PHOSPHOSULFATE TRANSPORTER 2"/>
    <property type="match status" value="1"/>
</dbReference>
<evidence type="ECO:0000313" key="10">
    <source>
        <dbReference type="Proteomes" id="UP000822476"/>
    </source>
</evidence>
<keyword evidence="6 8" id="KW-0472">Membrane</keyword>
<dbReference type="InterPro" id="IPR013657">
    <property type="entry name" value="SCL35B1-4/HUT1"/>
</dbReference>
<name>A0A8S9YPG6_9TREM</name>
<keyword evidence="5 8" id="KW-1133">Transmembrane helix</keyword>
<feature type="transmembrane region" description="Helical" evidence="8">
    <location>
        <begin position="99"/>
        <end position="116"/>
    </location>
</feature>
<feature type="transmembrane region" description="Helical" evidence="8">
    <location>
        <begin position="205"/>
        <end position="225"/>
    </location>
</feature>
<gene>
    <name evidence="9" type="ORF">EG68_08046</name>
</gene>
<protein>
    <recommendedName>
        <fullName evidence="7">Adenosine 3'-phospho 5'-phosphosulfate transporter 2</fullName>
    </recommendedName>
</protein>
<evidence type="ECO:0000256" key="5">
    <source>
        <dbReference type="ARBA" id="ARBA00022989"/>
    </source>
</evidence>
<keyword evidence="3" id="KW-0813">Transport</keyword>
<evidence type="ECO:0000256" key="6">
    <source>
        <dbReference type="ARBA" id="ARBA00023136"/>
    </source>
</evidence>
<feature type="transmembrane region" description="Helical" evidence="8">
    <location>
        <begin position="279"/>
        <end position="300"/>
    </location>
</feature>
<organism evidence="9 10">
    <name type="scientific">Paragonimus skrjabini miyazakii</name>
    <dbReference type="NCBI Taxonomy" id="59628"/>
    <lineage>
        <taxon>Eukaryota</taxon>
        <taxon>Metazoa</taxon>
        <taxon>Spiralia</taxon>
        <taxon>Lophotrochozoa</taxon>
        <taxon>Platyhelminthes</taxon>
        <taxon>Trematoda</taxon>
        <taxon>Digenea</taxon>
        <taxon>Plagiorchiida</taxon>
        <taxon>Troglotremata</taxon>
        <taxon>Troglotrematidae</taxon>
        <taxon>Paragonimus</taxon>
    </lineage>
</organism>
<evidence type="ECO:0000256" key="7">
    <source>
        <dbReference type="ARBA" id="ARBA00039669"/>
    </source>
</evidence>